<dbReference type="Proteomes" id="UP001497453">
    <property type="component" value="Chromosome 8"/>
</dbReference>
<feature type="region of interest" description="Disordered" evidence="1">
    <location>
        <begin position="1"/>
        <end position="57"/>
    </location>
</feature>
<keyword evidence="2" id="KW-0812">Transmembrane</keyword>
<evidence type="ECO:0000256" key="1">
    <source>
        <dbReference type="SAM" id="MobiDB-lite"/>
    </source>
</evidence>
<feature type="compositionally biased region" description="Basic and acidic residues" evidence="1">
    <location>
        <begin position="754"/>
        <end position="766"/>
    </location>
</feature>
<feature type="compositionally biased region" description="Polar residues" evidence="1">
    <location>
        <begin position="113"/>
        <end position="123"/>
    </location>
</feature>
<keyword evidence="2" id="KW-1133">Transmembrane helix</keyword>
<evidence type="ECO:0000313" key="5">
    <source>
        <dbReference type="Proteomes" id="UP001497453"/>
    </source>
</evidence>
<feature type="transmembrane region" description="Helical" evidence="2">
    <location>
        <begin position="341"/>
        <end position="364"/>
    </location>
</feature>
<feature type="region of interest" description="Disordered" evidence="1">
    <location>
        <begin position="746"/>
        <end position="766"/>
    </location>
</feature>
<reference evidence="5" key="1">
    <citation type="submission" date="2024-04" db="EMBL/GenBank/DDBJ databases">
        <authorList>
            <person name="Shaw F."/>
            <person name="Minotto A."/>
        </authorList>
    </citation>
    <scope>NUCLEOTIDE SEQUENCE [LARGE SCALE GENOMIC DNA]</scope>
</reference>
<proteinExistence type="predicted"/>
<protein>
    <recommendedName>
        <fullName evidence="3">DUF6535 domain-containing protein</fullName>
    </recommendedName>
</protein>
<dbReference type="Pfam" id="PF20153">
    <property type="entry name" value="DUF6535"/>
    <property type="match status" value="1"/>
</dbReference>
<feature type="transmembrane region" description="Helical" evidence="2">
    <location>
        <begin position="285"/>
        <end position="304"/>
    </location>
</feature>
<keyword evidence="2" id="KW-0472">Membrane</keyword>
<dbReference type="InterPro" id="IPR045338">
    <property type="entry name" value="DUF6535"/>
</dbReference>
<evidence type="ECO:0000259" key="3">
    <source>
        <dbReference type="Pfam" id="PF20153"/>
    </source>
</evidence>
<feature type="compositionally biased region" description="Low complexity" evidence="1">
    <location>
        <begin position="136"/>
        <end position="147"/>
    </location>
</feature>
<feature type="domain" description="DUF6535" evidence="3">
    <location>
        <begin position="192"/>
        <end position="366"/>
    </location>
</feature>
<feature type="transmembrane region" description="Helical" evidence="2">
    <location>
        <begin position="370"/>
        <end position="392"/>
    </location>
</feature>
<dbReference type="EMBL" id="OZ037951">
    <property type="protein sequence ID" value="CAL1714104.1"/>
    <property type="molecule type" value="Genomic_DNA"/>
</dbReference>
<gene>
    <name evidence="4" type="ORF">GFSPODELE1_LOCUS9616</name>
</gene>
<feature type="transmembrane region" description="Helical" evidence="2">
    <location>
        <begin position="214"/>
        <end position="233"/>
    </location>
</feature>
<evidence type="ECO:0000313" key="4">
    <source>
        <dbReference type="EMBL" id="CAL1714104.1"/>
    </source>
</evidence>
<feature type="region of interest" description="Disordered" evidence="1">
    <location>
        <begin position="84"/>
        <end position="173"/>
    </location>
</feature>
<feature type="compositionally biased region" description="Polar residues" evidence="1">
    <location>
        <begin position="85"/>
        <end position="94"/>
    </location>
</feature>
<evidence type="ECO:0000256" key="2">
    <source>
        <dbReference type="SAM" id="Phobius"/>
    </source>
</evidence>
<feature type="compositionally biased region" description="Polar residues" evidence="1">
    <location>
        <begin position="13"/>
        <end position="26"/>
    </location>
</feature>
<keyword evidence="5" id="KW-1185">Reference proteome</keyword>
<sequence>MSRAEDLPIHMTNIRSKSSPPSTSQVYDYGASPRRFSADAMGGTTQTLEDPDHSFNVPHYPITPRNDTGGGRSREVAFAKPPLTIRTNQPQRRTTVPLADHSPGPTRSPWQPLVSSPSVTSFGGSDHDVNSVRGNSSQPSLIPSSASNIQLSQRHKTPSLLPIQHGSRKDRTATADSQAYAAEVATSASEAWRTCSKRLREHDKHMVKGWKEDIDTLLVFAGLFSAVVTAFNVEAYKLLQQDPQETAVLLLGKIAGQLGSNVTSILTDPDQEVDPHSAFSRRLNTLWFASLVFSLAAASMGILVKQWLRAYVSDSASSPRESARIRQFRLDGLLKWKVPEIIALLPVMLQTALAFFFIGLVDLLWSLDPIVASIITVFVTASLLFLIITTILPSFNAGCPHRSPQALSVYRTRQWFIRGLSWLIPKIARLIPSWSQRPWPIYVEPTMLQSTHRKIHRWITTLMDGRHRRTWREREKHHITTCEGSLDYRILAGADATFMDDKFLHNVLRVCINDTECPAALDSLCDILNNRAHGFLGGVPRWKHSDAVDSGLSTLAHLVTDILTRINVEDETSVLRMLNMLDRLCRAFPFEIDHPESVFLYEQVHNSLARLMYGRDGVREAAFLSMRELFTRSHVPVNDVGESTHGSMWSEIRYLTFLTTVIESIICYTRHARAKNRVRDFDMACTMALCFAKLVLKELPHVRGPLGGMLDDIEHYIMTREFTSSDAVPTPSLLMAVLDIAEMDPPPGQLQPHTDVEKSHHRYEIS</sequence>
<name>A0ABP1E4F4_9APHY</name>
<accession>A0ABP1E4F4</accession>
<organism evidence="4 5">
    <name type="scientific">Somion occarium</name>
    <dbReference type="NCBI Taxonomy" id="3059160"/>
    <lineage>
        <taxon>Eukaryota</taxon>
        <taxon>Fungi</taxon>
        <taxon>Dikarya</taxon>
        <taxon>Basidiomycota</taxon>
        <taxon>Agaricomycotina</taxon>
        <taxon>Agaricomycetes</taxon>
        <taxon>Polyporales</taxon>
        <taxon>Cerrenaceae</taxon>
        <taxon>Somion</taxon>
    </lineage>
</organism>